<dbReference type="Proteomes" id="UP001454036">
    <property type="component" value="Unassembled WGS sequence"/>
</dbReference>
<feature type="region of interest" description="Disordered" evidence="1">
    <location>
        <begin position="86"/>
        <end position="181"/>
    </location>
</feature>
<sequence length="436" mass="48223">MDSIGKLRSALPQGENKRPWYTYCDEAMLVAAGLVYDKVFSSNDKGKPPTWDEIASIASSREPQLVYFDAMLMDRPSLFTSVSITTKTKPRESTVPEVASTSPSLSTVIPTPTIHPMLKRMAKDAPSTAAQPSKRDRKSASQGKKSTQVLARYSPQETTQSLGTESHMGPEAQPAARERASLSATVVNLDSSTTISDQGHSRQVEEDMGHLSLHEELNALFPSKPPALPDQQDTPEEETRRQKENAIRKDLGEASASIPPLPKYTGRYLATPYEVAPNLEITEDIPWEARKLHFHLARPLLSKKMAAQYTPLVDRYAAFAQAMKHMTQAINGSYVLARRVDHLAIDNNSLRYKGELAKVKEAAPEADKACVTERATLQANKDVLQTEKIVMQARYEELERAKTDESKKASEALDWAKKNAEATLSFTASQADVARI</sequence>
<feature type="region of interest" description="Disordered" evidence="1">
    <location>
        <begin position="221"/>
        <end position="249"/>
    </location>
</feature>
<comment type="caution">
    <text evidence="2">The sequence shown here is derived from an EMBL/GenBank/DDBJ whole genome shotgun (WGS) entry which is preliminary data.</text>
</comment>
<evidence type="ECO:0000256" key="1">
    <source>
        <dbReference type="SAM" id="MobiDB-lite"/>
    </source>
</evidence>
<evidence type="ECO:0000313" key="2">
    <source>
        <dbReference type="EMBL" id="GAA0161414.1"/>
    </source>
</evidence>
<keyword evidence="3" id="KW-1185">Reference proteome</keyword>
<reference evidence="2 3" key="1">
    <citation type="submission" date="2024-01" db="EMBL/GenBank/DDBJ databases">
        <title>The complete chloroplast genome sequence of Lithospermum erythrorhizon: insights into the phylogenetic relationship among Boraginaceae species and the maternal lineages of purple gromwells.</title>
        <authorList>
            <person name="Okada T."/>
            <person name="Watanabe K."/>
        </authorList>
    </citation>
    <scope>NUCLEOTIDE SEQUENCE [LARGE SCALE GENOMIC DNA]</scope>
</reference>
<gene>
    <name evidence="2" type="ORF">LIER_17738</name>
</gene>
<accession>A0AAV3QBK1</accession>
<name>A0AAV3QBK1_LITER</name>
<protein>
    <submittedName>
        <fullName evidence="2">Uncharacterized protein</fullName>
    </submittedName>
</protein>
<organism evidence="2 3">
    <name type="scientific">Lithospermum erythrorhizon</name>
    <name type="common">Purple gromwell</name>
    <name type="synonym">Lithospermum officinale var. erythrorhizon</name>
    <dbReference type="NCBI Taxonomy" id="34254"/>
    <lineage>
        <taxon>Eukaryota</taxon>
        <taxon>Viridiplantae</taxon>
        <taxon>Streptophyta</taxon>
        <taxon>Embryophyta</taxon>
        <taxon>Tracheophyta</taxon>
        <taxon>Spermatophyta</taxon>
        <taxon>Magnoliopsida</taxon>
        <taxon>eudicotyledons</taxon>
        <taxon>Gunneridae</taxon>
        <taxon>Pentapetalae</taxon>
        <taxon>asterids</taxon>
        <taxon>lamiids</taxon>
        <taxon>Boraginales</taxon>
        <taxon>Boraginaceae</taxon>
        <taxon>Boraginoideae</taxon>
        <taxon>Lithospermeae</taxon>
        <taxon>Lithospermum</taxon>
    </lineage>
</organism>
<dbReference type="AlphaFoldDB" id="A0AAV3QBK1"/>
<feature type="compositionally biased region" description="Polar residues" evidence="1">
    <location>
        <begin position="140"/>
        <end position="164"/>
    </location>
</feature>
<feature type="compositionally biased region" description="Basic and acidic residues" evidence="1">
    <location>
        <begin position="237"/>
        <end position="249"/>
    </location>
</feature>
<dbReference type="EMBL" id="BAABME010004169">
    <property type="protein sequence ID" value="GAA0161414.1"/>
    <property type="molecule type" value="Genomic_DNA"/>
</dbReference>
<feature type="compositionally biased region" description="Polar residues" evidence="1">
    <location>
        <begin position="99"/>
        <end position="110"/>
    </location>
</feature>
<proteinExistence type="predicted"/>
<evidence type="ECO:0000313" key="3">
    <source>
        <dbReference type="Proteomes" id="UP001454036"/>
    </source>
</evidence>